<dbReference type="Pfam" id="PF03061">
    <property type="entry name" value="4HBT"/>
    <property type="match status" value="1"/>
</dbReference>
<dbReference type="GO" id="GO:0006637">
    <property type="term" value="P:acyl-CoA metabolic process"/>
    <property type="evidence" value="ECO:0007669"/>
    <property type="project" value="TreeGrafter"/>
</dbReference>
<comment type="similarity">
    <text evidence="1">Belongs to the acyl coenzyme A hydrolase family.</text>
</comment>
<evidence type="ECO:0000313" key="6">
    <source>
        <dbReference type="Proteomes" id="UP000481517"/>
    </source>
</evidence>
<dbReference type="InterPro" id="IPR033120">
    <property type="entry name" value="HOTDOG_ACOT"/>
</dbReference>
<dbReference type="PROSITE" id="PS51770">
    <property type="entry name" value="HOTDOG_ACOT"/>
    <property type="match status" value="1"/>
</dbReference>
<evidence type="ECO:0000259" key="4">
    <source>
        <dbReference type="PROSITE" id="PS51770"/>
    </source>
</evidence>
<protein>
    <recommendedName>
        <fullName evidence="4">HotDog ACOT-type domain-containing protein</fullName>
    </recommendedName>
</protein>
<dbReference type="InterPro" id="IPR029069">
    <property type="entry name" value="HotDog_dom_sf"/>
</dbReference>
<dbReference type="GO" id="GO:0005829">
    <property type="term" value="C:cytosol"/>
    <property type="evidence" value="ECO:0007669"/>
    <property type="project" value="TreeGrafter"/>
</dbReference>
<reference evidence="5 6" key="1">
    <citation type="submission" date="2020-02" db="EMBL/GenBank/DDBJ databases">
        <authorList>
            <person name="Rodrigo-Torres L."/>
            <person name="Arahal R. D."/>
            <person name="Lucena T."/>
        </authorList>
    </citation>
    <scope>NUCLEOTIDE SEQUENCE [LARGE SCALE GENOMIC DNA]</scope>
    <source>
        <strain evidence="5 6">CECT 9734</strain>
    </source>
</reference>
<dbReference type="EMBL" id="CADCXY010000001">
    <property type="protein sequence ID" value="CAB0149521.1"/>
    <property type="molecule type" value="Genomic_DNA"/>
</dbReference>
<keyword evidence="2 3" id="KW-0378">Hydrolase</keyword>
<organism evidence="5 6">
    <name type="scientific">Pseudidiomarina piscicola</name>
    <dbReference type="NCBI Taxonomy" id="2614830"/>
    <lineage>
        <taxon>Bacteria</taxon>
        <taxon>Pseudomonadati</taxon>
        <taxon>Pseudomonadota</taxon>
        <taxon>Gammaproteobacteria</taxon>
        <taxon>Alteromonadales</taxon>
        <taxon>Idiomarinaceae</taxon>
        <taxon>Pseudidiomarina</taxon>
    </lineage>
</organism>
<evidence type="ECO:0000313" key="5">
    <source>
        <dbReference type="EMBL" id="CAB0149521.1"/>
    </source>
</evidence>
<dbReference type="GO" id="GO:0009062">
    <property type="term" value="P:fatty acid catabolic process"/>
    <property type="evidence" value="ECO:0007669"/>
    <property type="project" value="TreeGrafter"/>
</dbReference>
<evidence type="ECO:0000256" key="3">
    <source>
        <dbReference type="PROSITE-ProRule" id="PRU01106"/>
    </source>
</evidence>
<proteinExistence type="inferred from homology"/>
<dbReference type="Gene3D" id="3.10.129.10">
    <property type="entry name" value="Hotdog Thioesterase"/>
    <property type="match status" value="1"/>
</dbReference>
<dbReference type="InterPro" id="IPR040170">
    <property type="entry name" value="Cytosol_ACT"/>
</dbReference>
<sequence length="133" mass="14770">MMRFLSRRLVMPNDLNFAGSLFGGRILEWIDEEAYIFAACQLEAKSLVTKHIGAISFETSAYQGDVVEFGLGVKKVGRTSLALTCVVRNKQTKQNICVADDIVFVHIDPATRKPEAHGKTKAELESIKIETPE</sequence>
<evidence type="ECO:0000256" key="2">
    <source>
        <dbReference type="ARBA" id="ARBA00022801"/>
    </source>
</evidence>
<dbReference type="InterPro" id="IPR006683">
    <property type="entry name" value="Thioestr_dom"/>
</dbReference>
<dbReference type="AlphaFoldDB" id="A0A7D9N2K7"/>
<dbReference type="PANTHER" id="PTHR11049:SF31">
    <property type="entry name" value="HOTDOG ACOT-TYPE DOMAIN-CONTAINING PROTEIN"/>
    <property type="match status" value="1"/>
</dbReference>
<dbReference type="GO" id="GO:0052816">
    <property type="term" value="F:long-chain fatty acyl-CoA hydrolase activity"/>
    <property type="evidence" value="ECO:0007669"/>
    <property type="project" value="TreeGrafter"/>
</dbReference>
<gene>
    <name evidence="5" type="ORF">PSI9734_00085</name>
</gene>
<dbReference type="CDD" id="cd03442">
    <property type="entry name" value="BFIT_BACH"/>
    <property type="match status" value="1"/>
</dbReference>
<keyword evidence="6" id="KW-1185">Reference proteome</keyword>
<feature type="domain" description="HotDog ACOT-type" evidence="4">
    <location>
        <begin position="1"/>
        <end position="110"/>
    </location>
</feature>
<name>A0A7D9N2K7_9GAMM</name>
<dbReference type="PANTHER" id="PTHR11049">
    <property type="entry name" value="ACYL COENZYME A THIOESTER HYDROLASE"/>
    <property type="match status" value="1"/>
</dbReference>
<accession>A0A7D9N2K7</accession>
<evidence type="ECO:0000256" key="1">
    <source>
        <dbReference type="ARBA" id="ARBA00010458"/>
    </source>
</evidence>
<dbReference type="Proteomes" id="UP000481517">
    <property type="component" value="Unassembled WGS sequence"/>
</dbReference>
<dbReference type="SUPFAM" id="SSF54637">
    <property type="entry name" value="Thioesterase/thiol ester dehydrase-isomerase"/>
    <property type="match status" value="1"/>
</dbReference>